<name>A0A437R264_9GAMM</name>
<dbReference type="OrthoDB" id="6415307at2"/>
<dbReference type="RefSeq" id="WP_127697898.1">
    <property type="nucleotide sequence ID" value="NZ_SACS01000003.1"/>
</dbReference>
<dbReference type="Proteomes" id="UP000283077">
    <property type="component" value="Unassembled WGS sequence"/>
</dbReference>
<keyword evidence="2" id="KW-1185">Reference proteome</keyword>
<organism evidence="1 2">
    <name type="scientific">Rheinheimera riviphila</name>
    <dbReference type="NCBI Taxonomy" id="1834037"/>
    <lineage>
        <taxon>Bacteria</taxon>
        <taxon>Pseudomonadati</taxon>
        <taxon>Pseudomonadota</taxon>
        <taxon>Gammaproteobacteria</taxon>
        <taxon>Chromatiales</taxon>
        <taxon>Chromatiaceae</taxon>
        <taxon>Rheinheimera</taxon>
    </lineage>
</organism>
<evidence type="ECO:0000313" key="1">
    <source>
        <dbReference type="EMBL" id="RVU40889.1"/>
    </source>
</evidence>
<dbReference type="InterPro" id="IPR009813">
    <property type="entry name" value="Uncharacterised_YebG"/>
</dbReference>
<dbReference type="Gene3D" id="1.10.10.710">
    <property type="entry name" value="PSPTO_1197 like"/>
    <property type="match status" value="1"/>
</dbReference>
<proteinExistence type="predicted"/>
<gene>
    <name evidence="1" type="ORF">EOE67_04760</name>
</gene>
<dbReference type="Pfam" id="PF07130">
    <property type="entry name" value="YebG"/>
    <property type="match status" value="1"/>
</dbReference>
<accession>A0A437R264</accession>
<sequence length="129" mass="13979">MAVIVKYVIERNGVEKMTFAAKSEADAYDKMLDIADELFVVLGQSQLLADESQQESLALYLAQNKDEILQALGAKAKTVKKDKAVEPAADLLTATLEPATESVVAAKQAAKELIIVRDEDDLLLDRSAA</sequence>
<comment type="caution">
    <text evidence="1">The sequence shown here is derived from an EMBL/GenBank/DDBJ whole genome shotgun (WGS) entry which is preliminary data.</text>
</comment>
<dbReference type="EMBL" id="SACS01000003">
    <property type="protein sequence ID" value="RVU40889.1"/>
    <property type="molecule type" value="Genomic_DNA"/>
</dbReference>
<protein>
    <submittedName>
        <fullName evidence="1">Multidrug DMT transporter permease</fullName>
    </submittedName>
</protein>
<dbReference type="AlphaFoldDB" id="A0A437R264"/>
<evidence type="ECO:0000313" key="2">
    <source>
        <dbReference type="Proteomes" id="UP000283077"/>
    </source>
</evidence>
<dbReference type="InterPro" id="IPR038627">
    <property type="entry name" value="YebG-like_sf"/>
</dbReference>
<reference evidence="1 2" key="1">
    <citation type="submission" date="2019-01" db="EMBL/GenBank/DDBJ databases">
        <authorList>
            <person name="Chen W.-M."/>
        </authorList>
    </citation>
    <scope>NUCLEOTIDE SEQUENCE [LARGE SCALE GENOMIC DNA]</scope>
    <source>
        <strain evidence="1 2">KYPC3</strain>
    </source>
</reference>